<evidence type="ECO:0000313" key="3">
    <source>
        <dbReference type="Proteomes" id="UP001627154"/>
    </source>
</evidence>
<feature type="compositionally biased region" description="Basic and acidic residues" evidence="1">
    <location>
        <begin position="56"/>
        <end position="67"/>
    </location>
</feature>
<feature type="region of interest" description="Disordered" evidence="1">
    <location>
        <begin position="39"/>
        <end position="91"/>
    </location>
</feature>
<accession>A0ABD2W9K4</accession>
<reference evidence="2 3" key="1">
    <citation type="journal article" date="2024" name="bioRxiv">
        <title>A reference genome for Trichogramma kaykai: A tiny desert-dwelling parasitoid wasp with competing sex-ratio distorters.</title>
        <authorList>
            <person name="Culotta J."/>
            <person name="Lindsey A.R."/>
        </authorList>
    </citation>
    <scope>NUCLEOTIDE SEQUENCE [LARGE SCALE GENOMIC DNA]</scope>
    <source>
        <strain evidence="2 3">KSX58</strain>
    </source>
</reference>
<feature type="compositionally biased region" description="Low complexity" evidence="1">
    <location>
        <begin position="68"/>
        <end position="84"/>
    </location>
</feature>
<keyword evidence="3" id="KW-1185">Reference proteome</keyword>
<dbReference type="Proteomes" id="UP001627154">
    <property type="component" value="Unassembled WGS sequence"/>
</dbReference>
<dbReference type="EMBL" id="JBJJXI010000122">
    <property type="protein sequence ID" value="KAL3389744.1"/>
    <property type="molecule type" value="Genomic_DNA"/>
</dbReference>
<evidence type="ECO:0000256" key="1">
    <source>
        <dbReference type="SAM" id="MobiDB-lite"/>
    </source>
</evidence>
<evidence type="ECO:0000313" key="2">
    <source>
        <dbReference type="EMBL" id="KAL3389744.1"/>
    </source>
</evidence>
<organism evidence="2 3">
    <name type="scientific">Trichogramma kaykai</name>
    <dbReference type="NCBI Taxonomy" id="54128"/>
    <lineage>
        <taxon>Eukaryota</taxon>
        <taxon>Metazoa</taxon>
        <taxon>Ecdysozoa</taxon>
        <taxon>Arthropoda</taxon>
        <taxon>Hexapoda</taxon>
        <taxon>Insecta</taxon>
        <taxon>Pterygota</taxon>
        <taxon>Neoptera</taxon>
        <taxon>Endopterygota</taxon>
        <taxon>Hymenoptera</taxon>
        <taxon>Apocrita</taxon>
        <taxon>Proctotrupomorpha</taxon>
        <taxon>Chalcidoidea</taxon>
        <taxon>Trichogrammatidae</taxon>
        <taxon>Trichogramma</taxon>
    </lineage>
</organism>
<comment type="caution">
    <text evidence="2">The sequence shown here is derived from an EMBL/GenBank/DDBJ whole genome shotgun (WGS) entry which is preliminary data.</text>
</comment>
<gene>
    <name evidence="2" type="ORF">TKK_015107</name>
</gene>
<protein>
    <submittedName>
        <fullName evidence="2">Uncharacterized protein</fullName>
    </submittedName>
</protein>
<dbReference type="AlphaFoldDB" id="A0ABD2W9K4"/>
<sequence length="91" mass="10141">MTRVTVPPARPPLWEVSVAKKTTQDRTLRSANALDEYVASQPQLHQLPRPTISRCPAERAPKPKAEPRSPCNSRSSPSRSPSASREAELRR</sequence>
<name>A0ABD2W9K4_9HYME</name>
<proteinExistence type="predicted"/>